<dbReference type="PIRSF" id="PIRSF001265">
    <property type="entry name" value="H+-PPase"/>
    <property type="match status" value="1"/>
</dbReference>
<feature type="transmembrane region" description="Helical" evidence="9">
    <location>
        <begin position="524"/>
        <end position="547"/>
    </location>
</feature>
<comment type="catalytic activity">
    <reaction evidence="9">
        <text>diphosphate + H2O + H(+)(in) = 2 phosphate + 2 H(+)(out)</text>
        <dbReference type="Rhea" id="RHEA:13973"/>
        <dbReference type="ChEBI" id="CHEBI:15377"/>
        <dbReference type="ChEBI" id="CHEBI:15378"/>
        <dbReference type="ChEBI" id="CHEBI:33019"/>
        <dbReference type="ChEBI" id="CHEBI:43474"/>
        <dbReference type="EC" id="7.1.3.1"/>
    </reaction>
</comment>
<evidence type="ECO:0000256" key="6">
    <source>
        <dbReference type="ARBA" id="ARBA00022989"/>
    </source>
</evidence>
<dbReference type="GO" id="GO:0005886">
    <property type="term" value="C:plasma membrane"/>
    <property type="evidence" value="ECO:0007669"/>
    <property type="project" value="UniProtKB-SubCell"/>
</dbReference>
<accession>A0A0K1PXL1</accession>
<keyword evidence="4 9" id="KW-0460">Magnesium</keyword>
<dbReference type="STRING" id="1391654.AKJ09_04906"/>
<keyword evidence="7 9" id="KW-0406">Ion transport</keyword>
<evidence type="ECO:0000256" key="7">
    <source>
        <dbReference type="ARBA" id="ARBA00023065"/>
    </source>
</evidence>
<feature type="transmembrane region" description="Helical" evidence="9">
    <location>
        <begin position="79"/>
        <end position="100"/>
    </location>
</feature>
<protein>
    <recommendedName>
        <fullName evidence="9">K(+)-insensitive pyrophosphate-energized proton pump</fullName>
        <ecNumber evidence="9">7.1.3.1</ecNumber>
    </recommendedName>
    <alternativeName>
        <fullName evidence="9">Membrane-bound proton-translocating pyrophosphatase</fullName>
    </alternativeName>
    <alternativeName>
        <fullName evidence="9">Pyrophosphate-energized inorganic pyrophosphatase</fullName>
        <shortName evidence="9">H(+)-PPase</shortName>
    </alternativeName>
</protein>
<evidence type="ECO:0000313" key="10">
    <source>
        <dbReference type="EMBL" id="AKU98242.1"/>
    </source>
</evidence>
<keyword evidence="5 9" id="KW-1278">Translocase</keyword>
<dbReference type="NCBIfam" id="NF001960">
    <property type="entry name" value="PRK00733.3-5"/>
    <property type="match status" value="1"/>
</dbReference>
<feature type="transmembrane region" description="Helical" evidence="9">
    <location>
        <begin position="255"/>
        <end position="280"/>
    </location>
</feature>
<comment type="function">
    <text evidence="9">Proton pump that utilizes the energy of pyrophosphate hydrolysis as the driving force for proton movement across the membrane. Generates a proton motive force.</text>
</comment>
<dbReference type="GO" id="GO:0004427">
    <property type="term" value="F:inorganic diphosphate phosphatase activity"/>
    <property type="evidence" value="ECO:0007669"/>
    <property type="project" value="UniProtKB-UniRule"/>
</dbReference>
<comment type="subunit">
    <text evidence="9">Homodimer.</text>
</comment>
<dbReference type="GO" id="GO:0000287">
    <property type="term" value="F:magnesium ion binding"/>
    <property type="evidence" value="ECO:0007669"/>
    <property type="project" value="UniProtKB-UniRule"/>
</dbReference>
<dbReference type="NCBIfam" id="NF001953">
    <property type="entry name" value="PRK00733.2-1"/>
    <property type="match status" value="1"/>
</dbReference>
<evidence type="ECO:0000256" key="1">
    <source>
        <dbReference type="ARBA" id="ARBA00004127"/>
    </source>
</evidence>
<dbReference type="EC" id="7.1.3.1" evidence="9"/>
<keyword evidence="9" id="KW-0375">Hydrogen ion transport</keyword>
<evidence type="ECO:0000256" key="9">
    <source>
        <dbReference type="HAMAP-Rule" id="MF_01129"/>
    </source>
</evidence>
<dbReference type="Proteomes" id="UP000064967">
    <property type="component" value="Chromosome"/>
</dbReference>
<dbReference type="PANTHER" id="PTHR31998">
    <property type="entry name" value="K(+)-INSENSITIVE PYROPHOSPHATE-ENERGIZED PROTON PUMP"/>
    <property type="match status" value="1"/>
</dbReference>
<keyword evidence="6 9" id="KW-1133">Transmembrane helix</keyword>
<sequence length="708" mass="72384">MWMGFVLVAGVVSLVATALFARSVLGADKGTEAMQDIARAIREGAHAFLRRQYRTVAILAVVVMGILFPVERMTRGNEVAWRTIVAFVIGAVCSAGAGYWGMITSLHANVRVASASRVSVDRALTLALRGGAAAALPVIAGSLLGVAGLFMAFGGLGAPRAVPYQIVGFAFGASFVALFAQLGGGIYTKSADIGADLVGKVEKGIPEDDPRNPAVVADLVGDNVGDCAGRGADIFESASAETIGAMILGVTLYPVFGSAGVLFPLVAGGFGLLASIVGILASRMKNESDDPMSAMTRGHLVTLLFTSVGLYVAVQYLLGGNAWLLVAGLIGVLASFVFAAITRLYTGIGHRPVSWIAESSLSGPATNITSGFSVALESTALPVVTIAVALLSAYECGLHGLPNVPGAGLYGTAVATIGMLSTVGYVLSMDMFGPITDNAGGIVEMSGASDEARTRTDRLDAAGNVTKATTKGYAIGSATLAAFLLFSAYLDEVTLLARAKLTAAGDIHAASFHFAHIDIAKVPVFLAALAGATVVFVFSGLAIRAVVHGSHAVIREVRRQFHENPELMHHASRPDYARCVDIVTASALHGMIAPGILGVAAPVVVGLLFDAIAPHTFLGAEAVGAELLVGTIAGVLLGSLMNTGGGAWDNTKKFIESGVLGGKGSDAHKAAVVGDAVGDPLKDTAGPSLHVLIKLLGTVSLVTAPLFV</sequence>
<dbReference type="PATRIC" id="fig|1391654.3.peg.4970"/>
<evidence type="ECO:0000313" key="11">
    <source>
        <dbReference type="Proteomes" id="UP000064967"/>
    </source>
</evidence>
<keyword evidence="9" id="KW-1003">Cell membrane</keyword>
<evidence type="ECO:0000256" key="5">
    <source>
        <dbReference type="ARBA" id="ARBA00022967"/>
    </source>
</evidence>
<dbReference type="KEGG" id="llu:AKJ09_04906"/>
<feature type="transmembrane region" description="Helical" evidence="9">
    <location>
        <begin position="166"/>
        <end position="187"/>
    </location>
</feature>
<dbReference type="HAMAP" id="MF_01129">
    <property type="entry name" value="PPase_energized_pump"/>
    <property type="match status" value="1"/>
</dbReference>
<comment type="cofactor">
    <cofactor evidence="9">
        <name>Mg(2+)</name>
        <dbReference type="ChEBI" id="CHEBI:18420"/>
    </cofactor>
</comment>
<proteinExistence type="inferred from homology"/>
<feature type="transmembrane region" description="Helical" evidence="9">
    <location>
        <begin position="407"/>
        <end position="427"/>
    </location>
</feature>
<keyword evidence="11" id="KW-1185">Reference proteome</keyword>
<keyword evidence="3 9" id="KW-0812">Transmembrane</keyword>
<feature type="transmembrane region" description="Helical" evidence="9">
    <location>
        <begin position="324"/>
        <end position="345"/>
    </location>
</feature>
<feature type="site" description="Determinant of potassium independence" evidence="9">
    <location>
        <position position="467"/>
    </location>
</feature>
<dbReference type="GO" id="GO:0012505">
    <property type="term" value="C:endomembrane system"/>
    <property type="evidence" value="ECO:0007669"/>
    <property type="project" value="UniProtKB-SubCell"/>
</dbReference>
<feature type="transmembrane region" description="Helical" evidence="9">
    <location>
        <begin position="300"/>
        <end position="318"/>
    </location>
</feature>
<organism evidence="10 11">
    <name type="scientific">Labilithrix luteola</name>
    <dbReference type="NCBI Taxonomy" id="1391654"/>
    <lineage>
        <taxon>Bacteria</taxon>
        <taxon>Pseudomonadati</taxon>
        <taxon>Myxococcota</taxon>
        <taxon>Polyangia</taxon>
        <taxon>Polyangiales</taxon>
        <taxon>Labilitrichaceae</taxon>
        <taxon>Labilithrix</taxon>
    </lineage>
</organism>
<name>A0A0K1PXL1_9BACT</name>
<evidence type="ECO:0000256" key="8">
    <source>
        <dbReference type="ARBA" id="ARBA00023136"/>
    </source>
</evidence>
<comment type="caution">
    <text evidence="9">Lacks conserved residue(s) required for the propagation of feature annotation.</text>
</comment>
<dbReference type="Pfam" id="PF03030">
    <property type="entry name" value="H_PPase"/>
    <property type="match status" value="1"/>
</dbReference>
<evidence type="ECO:0000256" key="4">
    <source>
        <dbReference type="ARBA" id="ARBA00022842"/>
    </source>
</evidence>
<comment type="subcellular location">
    <subcellularLocation>
        <location evidence="9">Cell membrane</location>
        <topology evidence="9">Multi-pass membrane protein</topology>
    </subcellularLocation>
    <subcellularLocation>
        <location evidence="1">Endomembrane system</location>
        <topology evidence="1">Multi-pass membrane protein</topology>
    </subcellularLocation>
</comment>
<reference evidence="10 11" key="1">
    <citation type="submission" date="2015-08" db="EMBL/GenBank/DDBJ databases">
        <authorList>
            <person name="Babu N.S."/>
            <person name="Beckwith C.J."/>
            <person name="Beseler K.G."/>
            <person name="Brison A."/>
            <person name="Carone J.V."/>
            <person name="Caskin T.P."/>
            <person name="Diamond M."/>
            <person name="Durham M.E."/>
            <person name="Foxe J.M."/>
            <person name="Go M."/>
            <person name="Henderson B.A."/>
            <person name="Jones I.B."/>
            <person name="McGettigan J.A."/>
            <person name="Micheletti S.J."/>
            <person name="Nasrallah M.E."/>
            <person name="Ortiz D."/>
            <person name="Piller C.R."/>
            <person name="Privatt S.R."/>
            <person name="Schneider S.L."/>
            <person name="Sharp S."/>
            <person name="Smith T.C."/>
            <person name="Stanton J.D."/>
            <person name="Ullery H.E."/>
            <person name="Wilson R.J."/>
            <person name="Serrano M.G."/>
            <person name="Buck G."/>
            <person name="Lee V."/>
            <person name="Wang Y."/>
            <person name="Carvalho R."/>
            <person name="Voegtly L."/>
            <person name="Shi R."/>
            <person name="Duckworth R."/>
            <person name="Johnson A."/>
            <person name="Loviza R."/>
            <person name="Walstead R."/>
            <person name="Shah Z."/>
            <person name="Kiflezghi M."/>
            <person name="Wade K."/>
            <person name="Ball S.L."/>
            <person name="Bradley K.W."/>
            <person name="Asai D.J."/>
            <person name="Bowman C.A."/>
            <person name="Russell D.A."/>
            <person name="Pope W.H."/>
            <person name="Jacobs-Sera D."/>
            <person name="Hendrix R.W."/>
            <person name="Hatfull G.F."/>
        </authorList>
    </citation>
    <scope>NUCLEOTIDE SEQUENCE [LARGE SCALE GENOMIC DNA]</scope>
    <source>
        <strain evidence="10 11">DSM 27648</strain>
    </source>
</reference>
<comment type="similarity">
    <text evidence="9">Belongs to the H(+)-translocating pyrophosphatase (TC 3.A.10) family. K(+)-insensitive subfamily.</text>
</comment>
<feature type="transmembrane region" description="Helical" evidence="9">
    <location>
        <begin position="132"/>
        <end position="154"/>
    </location>
</feature>
<gene>
    <name evidence="9" type="primary">hppA</name>
    <name evidence="10" type="ORF">AKJ09_04906</name>
</gene>
<evidence type="ECO:0000256" key="3">
    <source>
        <dbReference type="ARBA" id="ARBA00022692"/>
    </source>
</evidence>
<dbReference type="AlphaFoldDB" id="A0A0K1PXL1"/>
<keyword evidence="2 9" id="KW-0813">Transport</keyword>
<feature type="transmembrane region" description="Helical" evidence="9">
    <location>
        <begin position="472"/>
        <end position="490"/>
    </location>
</feature>
<dbReference type="InterPro" id="IPR004131">
    <property type="entry name" value="PPase-energised_H-pump"/>
</dbReference>
<dbReference type="GO" id="GO:0009678">
    <property type="term" value="F:diphosphate hydrolysis-driven proton transmembrane transporter activity"/>
    <property type="evidence" value="ECO:0007669"/>
    <property type="project" value="UniProtKB-UniRule"/>
</dbReference>
<keyword evidence="8 9" id="KW-0472">Membrane</keyword>
<evidence type="ECO:0000256" key="2">
    <source>
        <dbReference type="ARBA" id="ARBA00022448"/>
    </source>
</evidence>
<feature type="transmembrane region" description="Helical" evidence="9">
    <location>
        <begin position="52"/>
        <end position="70"/>
    </location>
</feature>
<dbReference type="EMBL" id="CP012333">
    <property type="protein sequence ID" value="AKU98242.1"/>
    <property type="molecule type" value="Genomic_DNA"/>
</dbReference>